<dbReference type="PANTHER" id="PTHR47326:SF1">
    <property type="entry name" value="HTH PSQ-TYPE DOMAIN-CONTAINING PROTEIN"/>
    <property type="match status" value="1"/>
</dbReference>
<evidence type="ECO:0000313" key="2">
    <source>
        <dbReference type="Proteomes" id="UP000007819"/>
    </source>
</evidence>
<reference evidence="2" key="1">
    <citation type="submission" date="2010-06" db="EMBL/GenBank/DDBJ databases">
        <authorList>
            <person name="Jiang H."/>
            <person name="Abraham K."/>
            <person name="Ali S."/>
            <person name="Alsbrooks S.L."/>
            <person name="Anim B.N."/>
            <person name="Anosike U.S."/>
            <person name="Attaway T."/>
            <person name="Bandaranaike D.P."/>
            <person name="Battles P.K."/>
            <person name="Bell S.N."/>
            <person name="Bell A.V."/>
            <person name="Beltran B."/>
            <person name="Bickham C."/>
            <person name="Bustamante Y."/>
            <person name="Caleb T."/>
            <person name="Canada A."/>
            <person name="Cardenas V."/>
            <person name="Carter K."/>
            <person name="Chacko J."/>
            <person name="Chandrabose M.N."/>
            <person name="Chavez D."/>
            <person name="Chavez A."/>
            <person name="Chen L."/>
            <person name="Chu H.-S."/>
            <person name="Claassen K.J."/>
            <person name="Cockrell R."/>
            <person name="Collins M."/>
            <person name="Cooper J.A."/>
            <person name="Cree A."/>
            <person name="Curry S.M."/>
            <person name="Da Y."/>
            <person name="Dao M.D."/>
            <person name="Das B."/>
            <person name="Davila M.-L."/>
            <person name="Davy-Carroll L."/>
            <person name="Denson S."/>
            <person name="Dinh H."/>
            <person name="Ebong V.E."/>
            <person name="Edwards J.R."/>
            <person name="Egan A."/>
            <person name="El-Daye J."/>
            <person name="Escobedo L."/>
            <person name="Fernandez S."/>
            <person name="Fernando P.R."/>
            <person name="Flagg N."/>
            <person name="Forbes L.D."/>
            <person name="Fowler R.G."/>
            <person name="Fu Q."/>
            <person name="Gabisi R.A."/>
            <person name="Ganer J."/>
            <person name="Garbino Pronczuk A."/>
            <person name="Garcia R.M."/>
            <person name="Garner T."/>
            <person name="Garrett T.E."/>
            <person name="Gonzalez D.A."/>
            <person name="Hamid H."/>
            <person name="Hawkins E.S."/>
            <person name="Hirani K."/>
            <person name="Hogues M.E."/>
            <person name="Hollins B."/>
            <person name="Hsiao C.-H."/>
            <person name="Jabil R."/>
            <person name="James M.L."/>
            <person name="Jhangiani S.N."/>
            <person name="Johnson B."/>
            <person name="Johnson Q."/>
            <person name="Joshi V."/>
            <person name="Kalu J.B."/>
            <person name="Kam C."/>
            <person name="Kashfia A."/>
            <person name="Keebler J."/>
            <person name="Kisamo H."/>
            <person name="Kovar C.L."/>
            <person name="Lago L.A."/>
            <person name="Lai C.-Y."/>
            <person name="Laidlaw J."/>
            <person name="Lara F."/>
            <person name="Le T.-K."/>
            <person name="Lee S.L."/>
            <person name="Legall F.H."/>
            <person name="Lemon S.J."/>
            <person name="Lewis L.R."/>
            <person name="Li B."/>
            <person name="Liu Y."/>
            <person name="Liu Y.-S."/>
            <person name="Lopez J."/>
            <person name="Lozado R.J."/>
            <person name="Lu J."/>
            <person name="Madu R.C."/>
            <person name="Maheshwari M."/>
            <person name="Maheshwari R."/>
            <person name="Malloy K."/>
            <person name="Martinez E."/>
            <person name="Mathew T."/>
            <person name="Mercado I.C."/>
            <person name="Mercado C."/>
            <person name="Meyer B."/>
            <person name="Montgomery K."/>
            <person name="Morgan M.B."/>
            <person name="Munidasa M."/>
            <person name="Nazareth L.V."/>
            <person name="Nelson J."/>
            <person name="Ng B.M."/>
            <person name="Nguyen N.B."/>
            <person name="Nguyen P.Q."/>
            <person name="Nguyen T."/>
            <person name="Obregon M."/>
            <person name="Okwuonu G.O."/>
            <person name="Onwere C.G."/>
            <person name="Orozco G."/>
            <person name="Parra A."/>
            <person name="Patel S."/>
            <person name="Patil S."/>
            <person name="Perez A."/>
            <person name="Perez Y."/>
            <person name="Pham C."/>
            <person name="Primus E.L."/>
            <person name="Pu L.-L."/>
            <person name="Puazo M."/>
            <person name="Qin X."/>
            <person name="Quiroz J.B."/>
            <person name="Reese J."/>
            <person name="Richards S."/>
            <person name="Rives C.M."/>
            <person name="Robberts R."/>
            <person name="Ruiz S.J."/>
            <person name="Ruiz M.J."/>
            <person name="Santibanez J."/>
            <person name="Schneider B.W."/>
            <person name="Sisson I."/>
            <person name="Smith M."/>
            <person name="Sodergren E."/>
            <person name="Song X.-Z."/>
            <person name="Song B.B."/>
            <person name="Summersgill H."/>
            <person name="Thelus R."/>
            <person name="Thornton R.D."/>
            <person name="Trejos Z.Y."/>
            <person name="Usmani K."/>
            <person name="Vattathil S."/>
            <person name="Villasana D."/>
            <person name="Walker D.L."/>
            <person name="Wang S."/>
            <person name="Wang K."/>
            <person name="White C.S."/>
            <person name="Williams A.C."/>
            <person name="Williamson J."/>
            <person name="Wilson K."/>
            <person name="Woghiren I.O."/>
            <person name="Woodworth J.R."/>
            <person name="Worley K.C."/>
            <person name="Wright R.A."/>
            <person name="Wu W."/>
            <person name="Young L."/>
            <person name="Zhang L."/>
            <person name="Zhang J."/>
            <person name="Zhu Y."/>
            <person name="Muzny D.M."/>
            <person name="Weinstock G."/>
            <person name="Gibbs R.A."/>
        </authorList>
    </citation>
    <scope>NUCLEOTIDE SEQUENCE [LARGE SCALE GENOMIC DNA]</scope>
    <source>
        <strain evidence="2">LSR1</strain>
    </source>
</reference>
<keyword evidence="2" id="KW-1185">Reference proteome</keyword>
<dbReference type="AlphaFoldDB" id="A0A8R2FBL7"/>
<dbReference type="KEGG" id="api:100570268"/>
<sequence>MINNFLVGELTKFPQNDNFWFQQDGPTSHTARVSINAIQQIFGNRIISQNGDIHWPPRSPDLSICDFFLWGYLKSKVYARKPRNIDELKNKIKEEIASIPLEVIHRVVENIRNRLEECLKRDGHHLEDIIFKK</sequence>
<dbReference type="PANTHER" id="PTHR47326">
    <property type="entry name" value="TRANSPOSABLE ELEMENT TC3 TRANSPOSASE-LIKE PROTEIN"/>
    <property type="match status" value="1"/>
</dbReference>
<reference evidence="1" key="2">
    <citation type="submission" date="2022-06" db="UniProtKB">
        <authorList>
            <consortium name="EnsemblMetazoa"/>
        </authorList>
    </citation>
    <scope>IDENTIFICATION</scope>
</reference>
<dbReference type="Proteomes" id="UP000007819">
    <property type="component" value="Chromosome X"/>
</dbReference>
<dbReference type="OMA" id="YSARTWF"/>
<proteinExistence type="predicted"/>
<dbReference type="InterPro" id="IPR036397">
    <property type="entry name" value="RNaseH_sf"/>
</dbReference>
<protein>
    <submittedName>
        <fullName evidence="1">Uncharacterized protein</fullName>
    </submittedName>
</protein>
<dbReference type="EnsemblMetazoa" id="XM_008187127.1">
    <property type="protein sequence ID" value="XP_008185349.1"/>
    <property type="gene ID" value="LOC100570268"/>
</dbReference>
<dbReference type="Gene3D" id="3.30.420.10">
    <property type="entry name" value="Ribonuclease H-like superfamily/Ribonuclease H"/>
    <property type="match status" value="1"/>
</dbReference>
<name>A0A8R2FBL7_ACYPI</name>
<evidence type="ECO:0000313" key="1">
    <source>
        <dbReference type="EnsemblMetazoa" id="XP_008185349.1"/>
    </source>
</evidence>
<dbReference type="GO" id="GO:0003676">
    <property type="term" value="F:nucleic acid binding"/>
    <property type="evidence" value="ECO:0007669"/>
    <property type="project" value="InterPro"/>
</dbReference>
<dbReference type="GeneID" id="100570268"/>
<organism evidence="1 2">
    <name type="scientific">Acyrthosiphon pisum</name>
    <name type="common">Pea aphid</name>
    <dbReference type="NCBI Taxonomy" id="7029"/>
    <lineage>
        <taxon>Eukaryota</taxon>
        <taxon>Metazoa</taxon>
        <taxon>Ecdysozoa</taxon>
        <taxon>Arthropoda</taxon>
        <taxon>Hexapoda</taxon>
        <taxon>Insecta</taxon>
        <taxon>Pterygota</taxon>
        <taxon>Neoptera</taxon>
        <taxon>Paraneoptera</taxon>
        <taxon>Hemiptera</taxon>
        <taxon>Sternorrhyncha</taxon>
        <taxon>Aphidomorpha</taxon>
        <taxon>Aphidoidea</taxon>
        <taxon>Aphididae</taxon>
        <taxon>Macrosiphini</taxon>
        <taxon>Acyrthosiphon</taxon>
    </lineage>
</organism>
<accession>A0A8R2FBL7</accession>
<dbReference type="OrthoDB" id="6607637at2759"/>
<dbReference type="RefSeq" id="XP_008185349.1">
    <property type="nucleotide sequence ID" value="XM_008187127.1"/>
</dbReference>